<feature type="compositionally biased region" description="Polar residues" evidence="3">
    <location>
        <begin position="674"/>
        <end position="685"/>
    </location>
</feature>
<keyword evidence="7" id="KW-1185">Reference proteome</keyword>
<feature type="transmembrane region" description="Helical" evidence="4">
    <location>
        <begin position="522"/>
        <end position="547"/>
    </location>
</feature>
<gene>
    <name evidence="6" type="ORF">BJX68DRAFT_258605</name>
</gene>
<dbReference type="PANTHER" id="PTHR31438:SF1">
    <property type="entry name" value="LYSINE N-ACYLTRANSFERASE C17G9.06C-RELATED"/>
    <property type="match status" value="1"/>
</dbReference>
<evidence type="ECO:0000256" key="4">
    <source>
        <dbReference type="SAM" id="Phobius"/>
    </source>
</evidence>
<feature type="region of interest" description="Disordered" evidence="3">
    <location>
        <begin position="49"/>
        <end position="68"/>
    </location>
</feature>
<dbReference type="PANTHER" id="PTHR31438">
    <property type="entry name" value="LYSINE N-ACYLTRANSFERASE C17G9.06C-RELATED"/>
    <property type="match status" value="1"/>
</dbReference>
<feature type="compositionally biased region" description="Polar residues" evidence="3">
    <location>
        <begin position="820"/>
        <end position="832"/>
    </location>
</feature>
<feature type="compositionally biased region" description="Pro residues" evidence="3">
    <location>
        <begin position="808"/>
        <end position="817"/>
    </location>
</feature>
<dbReference type="PROSITE" id="PS51186">
    <property type="entry name" value="GNAT"/>
    <property type="match status" value="1"/>
</dbReference>
<keyword evidence="2" id="KW-0046">Antibiotic resistance</keyword>
<protein>
    <recommendedName>
        <fullName evidence="5">N-acetyltransferase domain-containing protein</fullName>
    </recommendedName>
</protein>
<feature type="compositionally biased region" description="Polar residues" evidence="3">
    <location>
        <begin position="753"/>
        <end position="766"/>
    </location>
</feature>
<evidence type="ECO:0000313" key="7">
    <source>
        <dbReference type="Proteomes" id="UP001610444"/>
    </source>
</evidence>
<feature type="compositionally biased region" description="Low complexity" evidence="3">
    <location>
        <begin position="703"/>
        <end position="745"/>
    </location>
</feature>
<dbReference type="EMBL" id="JBFXLR010000067">
    <property type="protein sequence ID" value="KAL2840270.1"/>
    <property type="molecule type" value="Genomic_DNA"/>
</dbReference>
<feature type="region of interest" description="Disordered" evidence="3">
    <location>
        <begin position="781"/>
        <end position="949"/>
    </location>
</feature>
<dbReference type="Pfam" id="PF13523">
    <property type="entry name" value="Acetyltransf_8"/>
    <property type="match status" value="1"/>
</dbReference>
<organism evidence="6 7">
    <name type="scientific">Aspergillus pseudodeflectus</name>
    <dbReference type="NCBI Taxonomy" id="176178"/>
    <lineage>
        <taxon>Eukaryota</taxon>
        <taxon>Fungi</taxon>
        <taxon>Dikarya</taxon>
        <taxon>Ascomycota</taxon>
        <taxon>Pezizomycotina</taxon>
        <taxon>Eurotiomycetes</taxon>
        <taxon>Eurotiomycetidae</taxon>
        <taxon>Eurotiales</taxon>
        <taxon>Aspergillaceae</taxon>
        <taxon>Aspergillus</taxon>
        <taxon>Aspergillus subgen. Nidulantes</taxon>
    </lineage>
</organism>
<evidence type="ECO:0000256" key="3">
    <source>
        <dbReference type="SAM" id="MobiDB-lite"/>
    </source>
</evidence>
<dbReference type="RefSeq" id="XP_070893964.1">
    <property type="nucleotide sequence ID" value="XM_071043550.1"/>
</dbReference>
<dbReference type="Gene3D" id="3.40.630.30">
    <property type="match status" value="1"/>
</dbReference>
<feature type="compositionally biased region" description="Basic and acidic residues" evidence="3">
    <location>
        <begin position="54"/>
        <end position="68"/>
    </location>
</feature>
<feature type="compositionally biased region" description="Polar residues" evidence="3">
    <location>
        <begin position="573"/>
        <end position="614"/>
    </location>
</feature>
<dbReference type="Proteomes" id="UP001610444">
    <property type="component" value="Unassembled WGS sequence"/>
</dbReference>
<feature type="region of interest" description="Disordered" evidence="3">
    <location>
        <begin position="246"/>
        <end position="267"/>
    </location>
</feature>
<feature type="compositionally biased region" description="Low complexity" evidence="3">
    <location>
        <begin position="847"/>
        <end position="860"/>
    </location>
</feature>
<keyword evidence="4" id="KW-1133">Transmembrane helix</keyword>
<evidence type="ECO:0000313" key="6">
    <source>
        <dbReference type="EMBL" id="KAL2840270.1"/>
    </source>
</evidence>
<evidence type="ECO:0000259" key="5">
    <source>
        <dbReference type="PROSITE" id="PS51186"/>
    </source>
</evidence>
<feature type="region of interest" description="Disordered" evidence="3">
    <location>
        <begin position="643"/>
        <end position="745"/>
    </location>
</feature>
<dbReference type="InterPro" id="IPR019432">
    <property type="entry name" value="Acyltransferase_MbtK/IucB-like"/>
</dbReference>
<feature type="compositionally biased region" description="Polar residues" evidence="3">
    <location>
        <begin position="648"/>
        <end position="658"/>
    </location>
</feature>
<accession>A0ABR4JJS2</accession>
<feature type="region of interest" description="Disordered" evidence="3">
    <location>
        <begin position="571"/>
        <end position="618"/>
    </location>
</feature>
<dbReference type="InterPro" id="IPR000182">
    <property type="entry name" value="GNAT_dom"/>
</dbReference>
<dbReference type="SUPFAM" id="SSF55729">
    <property type="entry name" value="Acyl-CoA N-acyltransferases (Nat)"/>
    <property type="match status" value="1"/>
</dbReference>
<feature type="region of interest" description="Disordered" evidence="3">
    <location>
        <begin position="753"/>
        <end position="772"/>
    </location>
</feature>
<reference evidence="6 7" key="1">
    <citation type="submission" date="2024-07" db="EMBL/GenBank/DDBJ databases">
        <title>Section-level genome sequencing and comparative genomics of Aspergillus sections Usti and Cavernicolus.</title>
        <authorList>
            <consortium name="Lawrence Berkeley National Laboratory"/>
            <person name="Nybo J.L."/>
            <person name="Vesth T.C."/>
            <person name="Theobald S."/>
            <person name="Frisvad J.C."/>
            <person name="Larsen T.O."/>
            <person name="Kjaerboelling I."/>
            <person name="Rothschild-Mancinelli K."/>
            <person name="Lyhne E.K."/>
            <person name="Kogle M.E."/>
            <person name="Barry K."/>
            <person name="Clum A."/>
            <person name="Na H."/>
            <person name="Ledsgaard L."/>
            <person name="Lin J."/>
            <person name="Lipzen A."/>
            <person name="Kuo A."/>
            <person name="Riley R."/>
            <person name="Mondo S."/>
            <person name="LaButti K."/>
            <person name="Haridas S."/>
            <person name="Pangalinan J."/>
            <person name="Salamov A.A."/>
            <person name="Simmons B.A."/>
            <person name="Magnuson J.K."/>
            <person name="Chen J."/>
            <person name="Drula E."/>
            <person name="Henrissat B."/>
            <person name="Wiebenga A."/>
            <person name="Lubbers R.J."/>
            <person name="Gomes A.C."/>
            <person name="Macurrencykelacurrency M.R."/>
            <person name="Stajich J."/>
            <person name="Grigoriev I.V."/>
            <person name="Mortensen U.H."/>
            <person name="De vries R.P."/>
            <person name="Baker S.E."/>
            <person name="Andersen M.R."/>
        </authorList>
    </citation>
    <scope>NUCLEOTIDE SEQUENCE [LARGE SCALE GENOMIC DNA]</scope>
    <source>
        <strain evidence="6 7">CBS 756.74</strain>
    </source>
</reference>
<dbReference type="InterPro" id="IPR016181">
    <property type="entry name" value="Acyl_CoA_acyltransferase"/>
</dbReference>
<keyword evidence="4" id="KW-0812">Transmembrane</keyword>
<sequence length="949" mass="105942">MRYNSICLPNGQCFQVTAVFGGFTFKSKNLNLGNSIFPPGWNVVISTRQQQADNRPDGEVPDEERGRAREVNQREAALRPRVVRFTGPTLSSDELYISYIVNPPDSNFKPVTSPTRQIAMMLWVTLCWYFHEPEPDLHIHTEASSRTPVAGKPKGDWRVNIRREGIFTGRNVLQKLERMGLIACDDSSVGVGPYHEDGWAHMFVSRRSFWQLDPRLYLFTLSPQFVPQTVARSGFVRVASPSRESMYLSDPNKRPTSADSGHYTPSEGPFASHSHLPTFFPPPPPQFTFTNGIRHPIRQKPPHQGEVFYVRYIPSLQQYLSFRVPQLPSARDASRPLSPTMSIEPPTPNTPSDLEYLHKWMNEPRVDAAWGEAGPISKQEEFLRQNLSKRNSFPVIGCWDGKPFGYFEIYWVKEDPLGPLIGTADNYDRGIHVLVGEQEFRGPHRVAAWLSSLVHYCWLADMRTQTVMLEPRVDNKKIINYLQNAGFYKEGEVTFPHKQSAVMKIRRESTTVENPPLDEPLLAVQIGGIVGAYVIFVAITLTLLLVVGRRLRRTVQSSNYTLQVEMMKPKAPITTTASTDPSPVTPTNKSGFRSWTSLTKGHQSKPSHNGSVSTIDHESVIAADRRRAQEQMEMLYAAVMEHDEQRSAAATSPVSPQDSVDMKEMAPRSPLSYHHTNPFSDPYRTQPQQFPPQPQHHHRFEPHQFQQQLGRTPGSPGFASAAPAPAPAATIASPPTSPRSTTSRLSRISNLSLFHSNSNPNSSNIQEKGHKLRSPRLPLRKLPISSPLASPGHPSPASDQIPLSPRLYNPPPPPAPPGTITRTSTSTSQDRGNGNRAPAPPTLNLQAAGAAPGAGRSSSSLPFREAYPQLLSAPPTKTTYLERPEKGLNGPRTGLPTPYSPYMPFTPLTPMTPSRIVTKKQRKKEGRENGLRALNEEDAVRDENEMWGY</sequence>
<comment type="caution">
    <text evidence="6">The sequence shown here is derived from an EMBL/GenBank/DDBJ whole genome shotgun (WGS) entry which is preliminary data.</text>
</comment>
<evidence type="ECO:0000256" key="1">
    <source>
        <dbReference type="ARBA" id="ARBA00009893"/>
    </source>
</evidence>
<dbReference type="SMART" id="SM01006">
    <property type="entry name" value="AlcB"/>
    <property type="match status" value="1"/>
</dbReference>
<dbReference type="GeneID" id="98158714"/>
<feature type="domain" description="N-acetyltransferase" evidence="5">
    <location>
        <begin position="341"/>
        <end position="508"/>
    </location>
</feature>
<name>A0ABR4JJS2_9EURO</name>
<comment type="similarity">
    <text evidence="1">Belongs to the lysine N-acyltransferase MbtK family.</text>
</comment>
<evidence type="ECO:0000256" key="2">
    <source>
        <dbReference type="ARBA" id="ARBA00023251"/>
    </source>
</evidence>
<keyword evidence="4" id="KW-0472">Membrane</keyword>
<proteinExistence type="inferred from homology"/>